<feature type="region of interest" description="Disordered" evidence="1">
    <location>
        <begin position="490"/>
        <end position="509"/>
    </location>
</feature>
<keyword evidence="2" id="KW-0732">Signal</keyword>
<reference evidence="3" key="1">
    <citation type="submission" date="2022-07" db="EMBL/GenBank/DDBJ databases">
        <title>Evaluation of T. orientalis genome assembly methods using nanopore sequencing and analysis of variation between genomes.</title>
        <authorList>
            <person name="Yam J."/>
            <person name="Micallef M.L."/>
            <person name="Liu M."/>
            <person name="Djordjevic S.P."/>
            <person name="Bogema D.R."/>
            <person name="Jenkins C."/>
        </authorList>
    </citation>
    <scope>NUCLEOTIDE SEQUENCE</scope>
    <source>
        <strain evidence="3">Goon Nure</strain>
    </source>
</reference>
<feature type="compositionally biased region" description="Polar residues" evidence="1">
    <location>
        <begin position="266"/>
        <end position="286"/>
    </location>
</feature>
<dbReference type="PROSITE" id="PS51257">
    <property type="entry name" value="PROKAR_LIPOPROTEIN"/>
    <property type="match status" value="1"/>
</dbReference>
<feature type="region of interest" description="Disordered" evidence="1">
    <location>
        <begin position="302"/>
        <end position="485"/>
    </location>
</feature>
<organism evidence="3 4">
    <name type="scientific">Theileria orientalis</name>
    <dbReference type="NCBI Taxonomy" id="68886"/>
    <lineage>
        <taxon>Eukaryota</taxon>
        <taxon>Sar</taxon>
        <taxon>Alveolata</taxon>
        <taxon>Apicomplexa</taxon>
        <taxon>Aconoidasida</taxon>
        <taxon>Piroplasmida</taxon>
        <taxon>Theileriidae</taxon>
        <taxon>Theileria</taxon>
    </lineage>
</organism>
<evidence type="ECO:0000256" key="2">
    <source>
        <dbReference type="SAM" id="SignalP"/>
    </source>
</evidence>
<dbReference type="AlphaFoldDB" id="A0A976SJR2"/>
<feature type="compositionally biased region" description="Low complexity" evidence="1">
    <location>
        <begin position="322"/>
        <end position="334"/>
    </location>
</feature>
<evidence type="ECO:0000256" key="1">
    <source>
        <dbReference type="SAM" id="MobiDB-lite"/>
    </source>
</evidence>
<feature type="region of interest" description="Disordered" evidence="1">
    <location>
        <begin position="188"/>
        <end position="286"/>
    </location>
</feature>
<dbReference type="Proteomes" id="UP000244811">
    <property type="component" value="Chromosome 2"/>
</dbReference>
<dbReference type="EMBL" id="CP056071">
    <property type="protein sequence ID" value="UVC50030.1"/>
    <property type="molecule type" value="Genomic_DNA"/>
</dbReference>
<name>A0A976SJR2_THEOR</name>
<sequence length="615" mass="64238">MLITKCLLLFLFLYGKNTVKTTDKSVVPSPGFVACAGSGGVNGVSDPGSTASGETACSDHEGLTYGAANGADEPADELKLFKDDPDGNKVEIKSTECYEDQYLGNLTYAFKPGVKCTIVKFEDKDVWKKGDEQVDETKSVTYDSILGEVVVRDASNSVHFGKESETGEWKHVVTIPRTKMAMVDKRAELPPKSHYAASTDTSESHKVSGEDEEGSTVASGEGGTDSKQPESSYQPDQDSTTVVTSPQQTSTSDKSSSKHGDGSSTNVSESSQPESGSTHTSGTGQVLISSIYPTGAASSYVWDVDSHGSRGSSNDPNEADGSSKSSGEPSESSSAPIKNNQQSSSTPADSSSTQTKKTPDGSGSASTDQSDSTPPSVPSGRSASGQGARTGQSSTSTLTVPAGQTSTQAPKTGSQQVSSGQGGGAGADGSVASPPPADGGSGTQTSYGEGSGTNDDGTGTGAGDGSSATPPPSSGGDGASESSSSDLDIKFFAKDPNDDNKTVELDSKKYDKKETNPTRIDHELKTEVKCTLIKINNKELWKQEDNCNENLKSVSYRNAITLVLNVGDAYLRYGKNSKGEWKRRAHILDKIKVAQSEVLMEVVNRHFLLKLVPPI</sequence>
<evidence type="ECO:0000313" key="4">
    <source>
        <dbReference type="Proteomes" id="UP000244811"/>
    </source>
</evidence>
<evidence type="ECO:0000313" key="3">
    <source>
        <dbReference type="EMBL" id="UVC50030.1"/>
    </source>
</evidence>
<proteinExistence type="predicted"/>
<feature type="compositionally biased region" description="Low complexity" evidence="1">
    <location>
        <begin position="239"/>
        <end position="254"/>
    </location>
</feature>
<gene>
    <name evidence="3" type="ORF">MACK_003653</name>
</gene>
<dbReference type="Pfam" id="PF04385">
    <property type="entry name" value="FAINT"/>
    <property type="match status" value="1"/>
</dbReference>
<accession>A0A976SJR2</accession>
<feature type="signal peptide" evidence="2">
    <location>
        <begin position="1"/>
        <end position="18"/>
    </location>
</feature>
<dbReference type="InterPro" id="IPR007480">
    <property type="entry name" value="DUF529"/>
</dbReference>
<feature type="compositionally biased region" description="Polar residues" evidence="1">
    <location>
        <begin position="225"/>
        <end position="238"/>
    </location>
</feature>
<feature type="compositionally biased region" description="Low complexity" evidence="1">
    <location>
        <begin position="341"/>
        <end position="355"/>
    </location>
</feature>
<feature type="compositionally biased region" description="Polar residues" evidence="1">
    <location>
        <begin position="361"/>
        <end position="412"/>
    </location>
</feature>
<feature type="chain" id="PRO_5037816024" evidence="2">
    <location>
        <begin position="19"/>
        <end position="615"/>
    </location>
</feature>
<protein>
    <submittedName>
        <fullName evidence="3">Uncharacterized protein</fullName>
    </submittedName>
</protein>